<accession>A0AAW0YVF2</accession>
<dbReference type="EMBL" id="JBCAWK010000008">
    <property type="protein sequence ID" value="KAK8850560.1"/>
    <property type="molecule type" value="Genomic_DNA"/>
</dbReference>
<dbReference type="InterPro" id="IPR012677">
    <property type="entry name" value="Nucleotide-bd_a/b_plait_sf"/>
</dbReference>
<comment type="caution">
    <text evidence="5">The sequence shown here is derived from an EMBL/GenBank/DDBJ whole genome shotgun (WGS) entry which is preliminary data.</text>
</comment>
<dbReference type="InterPro" id="IPR035979">
    <property type="entry name" value="RBD_domain_sf"/>
</dbReference>
<feature type="region of interest" description="Disordered" evidence="3">
    <location>
        <begin position="301"/>
        <end position="321"/>
    </location>
</feature>
<protein>
    <recommendedName>
        <fullName evidence="4">RRM domain-containing protein</fullName>
    </recommendedName>
</protein>
<dbReference type="SMART" id="SM00360">
    <property type="entry name" value="RRM"/>
    <property type="match status" value="2"/>
</dbReference>
<gene>
    <name evidence="5" type="ORF">IAR55_004478</name>
</gene>
<dbReference type="GO" id="GO:0005730">
    <property type="term" value="C:nucleolus"/>
    <property type="evidence" value="ECO:0007669"/>
    <property type="project" value="TreeGrafter"/>
</dbReference>
<proteinExistence type="predicted"/>
<feature type="compositionally biased region" description="Polar residues" evidence="3">
    <location>
        <begin position="1"/>
        <end position="10"/>
    </location>
</feature>
<feature type="compositionally biased region" description="Polar residues" evidence="3">
    <location>
        <begin position="265"/>
        <end position="277"/>
    </location>
</feature>
<feature type="domain" description="RRM" evidence="4">
    <location>
        <begin position="155"/>
        <end position="244"/>
    </location>
</feature>
<keyword evidence="6" id="KW-1185">Reference proteome</keyword>
<feature type="region of interest" description="Disordered" evidence="3">
    <location>
        <begin position="1"/>
        <end position="154"/>
    </location>
</feature>
<evidence type="ECO:0000313" key="5">
    <source>
        <dbReference type="EMBL" id="KAK8850560.1"/>
    </source>
</evidence>
<organism evidence="5 6">
    <name type="scientific">Kwoniella newhampshirensis</name>
    <dbReference type="NCBI Taxonomy" id="1651941"/>
    <lineage>
        <taxon>Eukaryota</taxon>
        <taxon>Fungi</taxon>
        <taxon>Dikarya</taxon>
        <taxon>Basidiomycota</taxon>
        <taxon>Agaricomycotina</taxon>
        <taxon>Tremellomycetes</taxon>
        <taxon>Tremellales</taxon>
        <taxon>Cryptococcaceae</taxon>
        <taxon>Kwoniella</taxon>
    </lineage>
</organism>
<dbReference type="GeneID" id="92181736"/>
<dbReference type="RefSeq" id="XP_066801991.1">
    <property type="nucleotide sequence ID" value="XM_066947577.1"/>
</dbReference>
<dbReference type="PROSITE" id="PS50102">
    <property type="entry name" value="RRM"/>
    <property type="match status" value="2"/>
</dbReference>
<evidence type="ECO:0000313" key="6">
    <source>
        <dbReference type="Proteomes" id="UP001388673"/>
    </source>
</evidence>
<reference evidence="5 6" key="1">
    <citation type="journal article" date="2024" name="bioRxiv">
        <title>Comparative genomics of Cryptococcus and Kwoniella reveals pathogenesis evolution and contrasting karyotype dynamics via intercentromeric recombination or chromosome fusion.</title>
        <authorList>
            <person name="Coelho M.A."/>
            <person name="David-Palma M."/>
            <person name="Shea T."/>
            <person name="Bowers K."/>
            <person name="McGinley-Smith S."/>
            <person name="Mohammad A.W."/>
            <person name="Gnirke A."/>
            <person name="Yurkov A.M."/>
            <person name="Nowrousian M."/>
            <person name="Sun S."/>
            <person name="Cuomo C.A."/>
            <person name="Heitman J."/>
        </authorList>
    </citation>
    <scope>NUCLEOTIDE SEQUENCE [LARGE SCALE GENOMIC DNA]</scope>
    <source>
        <strain evidence="5 6">CBS 13917</strain>
    </source>
</reference>
<evidence type="ECO:0000256" key="1">
    <source>
        <dbReference type="ARBA" id="ARBA00022884"/>
    </source>
</evidence>
<feature type="compositionally biased region" description="Low complexity" evidence="3">
    <location>
        <begin position="37"/>
        <end position="59"/>
    </location>
</feature>
<sequence length="487" mass="52049">MSSEPTPSTSREVKRKSSKSGRTPEQQAARDARKAAKAAAASAASPTSANAESSSAAVEADQDEGGDKESSKKRKRPAVVPEGEELEIDVAAPAPLSKAEIRAQRKKMKRGDPDAIVLPPKREYEEVAKKANKANSTEDEASGGASGAGGGKRQNSVWIGNIAFKTTAETLKGFFEKGISELGGSGEGCVTRVNLPKKAGRGGFAENKGFAYVDLASPALQGLAVQLSERFFEGRRLLIKNGDDHDPTPNARTPKPLSTKAEDLGSSSRRPETSSLYVGNLPFDATEIGLRDLVEENAVEREAVEGEEGAEEIGDRGGKKSGLKKVRLGAFEDTGRCKGFAFLDFLSSRHAKVALANRKNHFYGGRRLTVEFASEEAAKRSGGRPKPRLDNPKPRRAFHQNGDGDDAGAGAGSGERRFAPRRDAPPHHSVEGGDEEGERERKPKREGDQRGKKWEATGRPRPGAALAMAKRENVAIVEGSGQKITFD</sequence>
<feature type="compositionally biased region" description="Basic and acidic residues" evidence="3">
    <location>
        <begin position="120"/>
        <end position="129"/>
    </location>
</feature>
<name>A0AAW0YVF2_9TREE</name>
<keyword evidence="1 2" id="KW-0694">RNA-binding</keyword>
<feature type="region of interest" description="Disordered" evidence="3">
    <location>
        <begin position="239"/>
        <end position="277"/>
    </location>
</feature>
<dbReference type="Proteomes" id="UP001388673">
    <property type="component" value="Unassembled WGS sequence"/>
</dbReference>
<feature type="compositionally biased region" description="Basic and acidic residues" evidence="3">
    <location>
        <begin position="414"/>
        <end position="431"/>
    </location>
</feature>
<dbReference type="PANTHER" id="PTHR23236:SF95">
    <property type="entry name" value="NUCLEOLAR PROTEIN 13"/>
    <property type="match status" value="1"/>
</dbReference>
<feature type="compositionally biased region" description="Basic and acidic residues" evidence="3">
    <location>
        <begin position="438"/>
        <end position="458"/>
    </location>
</feature>
<dbReference type="GO" id="GO:0003723">
    <property type="term" value="F:RNA binding"/>
    <property type="evidence" value="ECO:0007669"/>
    <property type="project" value="UniProtKB-UniRule"/>
</dbReference>
<dbReference type="PANTHER" id="PTHR23236">
    <property type="entry name" value="EUKARYOTIC TRANSLATION INITIATION FACTOR 4B/4H"/>
    <property type="match status" value="1"/>
</dbReference>
<dbReference type="KEGG" id="kne:92181736"/>
<dbReference type="SUPFAM" id="SSF54928">
    <property type="entry name" value="RNA-binding domain, RBD"/>
    <property type="match status" value="2"/>
</dbReference>
<evidence type="ECO:0000256" key="3">
    <source>
        <dbReference type="SAM" id="MobiDB-lite"/>
    </source>
</evidence>
<dbReference type="AlphaFoldDB" id="A0AAW0YVF2"/>
<feature type="domain" description="RRM" evidence="4">
    <location>
        <begin position="274"/>
        <end position="375"/>
    </location>
</feature>
<feature type="region of interest" description="Disordered" evidence="3">
    <location>
        <begin position="374"/>
        <end position="466"/>
    </location>
</feature>
<evidence type="ECO:0000259" key="4">
    <source>
        <dbReference type="PROSITE" id="PS50102"/>
    </source>
</evidence>
<dbReference type="InterPro" id="IPR000504">
    <property type="entry name" value="RRM_dom"/>
</dbReference>
<dbReference type="Gene3D" id="3.30.70.330">
    <property type="match status" value="2"/>
</dbReference>
<evidence type="ECO:0000256" key="2">
    <source>
        <dbReference type="PROSITE-ProRule" id="PRU00176"/>
    </source>
</evidence>